<evidence type="ECO:0000313" key="1">
    <source>
        <dbReference type="Proteomes" id="UP000887580"/>
    </source>
</evidence>
<protein>
    <submittedName>
        <fullName evidence="2">Uncharacterized protein</fullName>
    </submittedName>
</protein>
<reference evidence="2" key="1">
    <citation type="submission" date="2022-11" db="UniProtKB">
        <authorList>
            <consortium name="WormBaseParasite"/>
        </authorList>
    </citation>
    <scope>IDENTIFICATION</scope>
</reference>
<dbReference type="Proteomes" id="UP000887580">
    <property type="component" value="Unplaced"/>
</dbReference>
<dbReference type="WBParaSite" id="PS1159_v2.g9975.t1">
    <property type="protein sequence ID" value="PS1159_v2.g9975.t1"/>
    <property type="gene ID" value="PS1159_v2.g9975"/>
</dbReference>
<organism evidence="1 2">
    <name type="scientific">Panagrolaimus sp. PS1159</name>
    <dbReference type="NCBI Taxonomy" id="55785"/>
    <lineage>
        <taxon>Eukaryota</taxon>
        <taxon>Metazoa</taxon>
        <taxon>Ecdysozoa</taxon>
        <taxon>Nematoda</taxon>
        <taxon>Chromadorea</taxon>
        <taxon>Rhabditida</taxon>
        <taxon>Tylenchina</taxon>
        <taxon>Panagrolaimomorpha</taxon>
        <taxon>Panagrolaimoidea</taxon>
        <taxon>Panagrolaimidae</taxon>
        <taxon>Panagrolaimus</taxon>
    </lineage>
</organism>
<sequence>MISICLLGLIRYAMSHGHKKVKNQDWEDEQRIVTSAASIYQASVFGRPLPVGVDLDLPEAFSLENRPNYY</sequence>
<name>A0AC35GYV0_9BILA</name>
<accession>A0AC35GYV0</accession>
<proteinExistence type="predicted"/>
<evidence type="ECO:0000313" key="2">
    <source>
        <dbReference type="WBParaSite" id="PS1159_v2.g9975.t1"/>
    </source>
</evidence>